<dbReference type="GO" id="GO:0004252">
    <property type="term" value="F:serine-type endopeptidase activity"/>
    <property type="evidence" value="ECO:0007669"/>
    <property type="project" value="InterPro"/>
</dbReference>
<evidence type="ECO:0000259" key="1">
    <source>
        <dbReference type="Pfam" id="PF02897"/>
    </source>
</evidence>
<dbReference type="SUPFAM" id="SSF50993">
    <property type="entry name" value="Peptidase/esterase 'gauge' domain"/>
    <property type="match status" value="1"/>
</dbReference>
<dbReference type="PANTHER" id="PTHR42881">
    <property type="entry name" value="PROLYL ENDOPEPTIDASE"/>
    <property type="match status" value="1"/>
</dbReference>
<name>A0AAD8I764_9APIA</name>
<sequence length="173" mass="19649">MTFSLNCHAHFRFIIHFQDSLDGVPEILLDPNGLSKDDTISVNRCVVSQDAKYFAYGLSTSRSNWMNIKVMRIKDRMVEPDTLSWVKVSGISWTHDSRGFFYSRYLPPIEGKEFAAASKISAGTETNANLDHQLYCHFLGSVTEDGKVSFLHKQTLITIVAGLEIIRRGIWNF</sequence>
<keyword evidence="3" id="KW-1185">Reference proteome</keyword>
<dbReference type="Gene3D" id="2.130.10.120">
    <property type="entry name" value="Prolyl oligopeptidase, N-terminal domain"/>
    <property type="match status" value="1"/>
</dbReference>
<dbReference type="InterPro" id="IPR023302">
    <property type="entry name" value="Pept_S9A_N"/>
</dbReference>
<comment type="caution">
    <text evidence="2">The sequence shown here is derived from an EMBL/GenBank/DDBJ whole genome shotgun (WGS) entry which is preliminary data.</text>
</comment>
<dbReference type="GO" id="GO:0005829">
    <property type="term" value="C:cytosol"/>
    <property type="evidence" value="ECO:0007669"/>
    <property type="project" value="TreeGrafter"/>
</dbReference>
<reference evidence="2" key="1">
    <citation type="submission" date="2023-02" db="EMBL/GenBank/DDBJ databases">
        <title>Genome of toxic invasive species Heracleum sosnowskyi carries increased number of genes despite the absence of recent whole-genome duplications.</title>
        <authorList>
            <person name="Schelkunov M."/>
            <person name="Shtratnikova V."/>
            <person name="Makarenko M."/>
            <person name="Klepikova A."/>
            <person name="Omelchenko D."/>
            <person name="Novikova G."/>
            <person name="Obukhova E."/>
            <person name="Bogdanov V."/>
            <person name="Penin A."/>
            <person name="Logacheva M."/>
        </authorList>
    </citation>
    <scope>NUCLEOTIDE SEQUENCE</scope>
    <source>
        <strain evidence="2">Hsosn_3</strain>
        <tissue evidence="2">Leaf</tissue>
    </source>
</reference>
<gene>
    <name evidence="2" type="ORF">POM88_027181</name>
</gene>
<dbReference type="InterPro" id="IPR051167">
    <property type="entry name" value="Prolyl_oligopep/macrocyclase"/>
</dbReference>
<organism evidence="2 3">
    <name type="scientific">Heracleum sosnowskyi</name>
    <dbReference type="NCBI Taxonomy" id="360622"/>
    <lineage>
        <taxon>Eukaryota</taxon>
        <taxon>Viridiplantae</taxon>
        <taxon>Streptophyta</taxon>
        <taxon>Embryophyta</taxon>
        <taxon>Tracheophyta</taxon>
        <taxon>Spermatophyta</taxon>
        <taxon>Magnoliopsida</taxon>
        <taxon>eudicotyledons</taxon>
        <taxon>Gunneridae</taxon>
        <taxon>Pentapetalae</taxon>
        <taxon>asterids</taxon>
        <taxon>campanulids</taxon>
        <taxon>Apiales</taxon>
        <taxon>Apiaceae</taxon>
        <taxon>Apioideae</taxon>
        <taxon>apioid superclade</taxon>
        <taxon>Tordylieae</taxon>
        <taxon>Tordyliinae</taxon>
        <taxon>Heracleum</taxon>
    </lineage>
</organism>
<protein>
    <recommendedName>
        <fullName evidence="1">Peptidase S9A N-terminal domain-containing protein</fullName>
    </recommendedName>
</protein>
<dbReference type="GO" id="GO:0070012">
    <property type="term" value="F:oligopeptidase activity"/>
    <property type="evidence" value="ECO:0007669"/>
    <property type="project" value="TreeGrafter"/>
</dbReference>
<evidence type="ECO:0000313" key="3">
    <source>
        <dbReference type="Proteomes" id="UP001237642"/>
    </source>
</evidence>
<accession>A0AAD8I764</accession>
<dbReference type="Pfam" id="PF02897">
    <property type="entry name" value="Peptidase_S9_N"/>
    <property type="match status" value="1"/>
</dbReference>
<proteinExistence type="predicted"/>
<reference evidence="2" key="2">
    <citation type="submission" date="2023-05" db="EMBL/GenBank/DDBJ databases">
        <authorList>
            <person name="Schelkunov M.I."/>
        </authorList>
    </citation>
    <scope>NUCLEOTIDE SEQUENCE</scope>
    <source>
        <strain evidence="2">Hsosn_3</strain>
        <tissue evidence="2">Leaf</tissue>
    </source>
</reference>
<dbReference type="EMBL" id="JAUIZM010000006">
    <property type="protein sequence ID" value="KAK1380437.1"/>
    <property type="molecule type" value="Genomic_DNA"/>
</dbReference>
<evidence type="ECO:0000313" key="2">
    <source>
        <dbReference type="EMBL" id="KAK1380437.1"/>
    </source>
</evidence>
<dbReference type="PANTHER" id="PTHR42881:SF2">
    <property type="entry name" value="PROLYL ENDOPEPTIDASE"/>
    <property type="match status" value="1"/>
</dbReference>
<dbReference type="AlphaFoldDB" id="A0AAD8I764"/>
<feature type="domain" description="Peptidase S9A N-terminal" evidence="1">
    <location>
        <begin position="18"/>
        <end position="148"/>
    </location>
</feature>
<dbReference type="Proteomes" id="UP001237642">
    <property type="component" value="Unassembled WGS sequence"/>
</dbReference>